<evidence type="ECO:0000313" key="3">
    <source>
        <dbReference type="Proteomes" id="UP000237271"/>
    </source>
</evidence>
<organism evidence="2 3">
    <name type="scientific">Phytophthora palmivora</name>
    <dbReference type="NCBI Taxonomy" id="4796"/>
    <lineage>
        <taxon>Eukaryota</taxon>
        <taxon>Sar</taxon>
        <taxon>Stramenopiles</taxon>
        <taxon>Oomycota</taxon>
        <taxon>Peronosporomycetes</taxon>
        <taxon>Peronosporales</taxon>
        <taxon>Peronosporaceae</taxon>
        <taxon>Phytophthora</taxon>
    </lineage>
</organism>
<sequence length="64" mass="6938">MPRLLLLLLVLLGAVVFASDASDLKLQLNADQPVTVTLADGTTRELTAAEFEELAKERAEEQAK</sequence>
<feature type="signal peptide" evidence="1">
    <location>
        <begin position="1"/>
        <end position="18"/>
    </location>
</feature>
<feature type="non-terminal residue" evidence="2">
    <location>
        <position position="64"/>
    </location>
</feature>
<keyword evidence="3" id="KW-1185">Reference proteome</keyword>
<feature type="chain" id="PRO_5015187255" description="RxLR effector" evidence="1">
    <location>
        <begin position="19"/>
        <end position="64"/>
    </location>
</feature>
<proteinExistence type="predicted"/>
<dbReference type="EMBL" id="NCKW01004788">
    <property type="protein sequence ID" value="POM74586.1"/>
    <property type="molecule type" value="Genomic_DNA"/>
</dbReference>
<keyword evidence="1" id="KW-0732">Signal</keyword>
<accession>A0A2P4Y9U5</accession>
<gene>
    <name evidence="2" type="ORF">PHPALM_8439</name>
</gene>
<evidence type="ECO:0000256" key="1">
    <source>
        <dbReference type="SAM" id="SignalP"/>
    </source>
</evidence>
<dbReference type="AlphaFoldDB" id="A0A2P4Y9U5"/>
<protein>
    <recommendedName>
        <fullName evidence="4">RxLR effector</fullName>
    </recommendedName>
</protein>
<comment type="caution">
    <text evidence="2">The sequence shown here is derived from an EMBL/GenBank/DDBJ whole genome shotgun (WGS) entry which is preliminary data.</text>
</comment>
<dbReference type="Proteomes" id="UP000237271">
    <property type="component" value="Unassembled WGS sequence"/>
</dbReference>
<name>A0A2P4Y9U5_9STRA</name>
<evidence type="ECO:0000313" key="2">
    <source>
        <dbReference type="EMBL" id="POM74586.1"/>
    </source>
</evidence>
<reference evidence="2 3" key="1">
    <citation type="journal article" date="2017" name="Genome Biol. Evol.">
        <title>Phytophthora megakarya and P. palmivora, closely related causal agents of cacao black pod rot, underwent increases in genome sizes and gene numbers by different mechanisms.</title>
        <authorList>
            <person name="Ali S.S."/>
            <person name="Shao J."/>
            <person name="Lary D.J."/>
            <person name="Kronmiller B."/>
            <person name="Shen D."/>
            <person name="Strem M.D."/>
            <person name="Amoako-Attah I."/>
            <person name="Akrofi A.Y."/>
            <person name="Begoude B.A."/>
            <person name="Ten Hoopen G.M."/>
            <person name="Coulibaly K."/>
            <person name="Kebe B.I."/>
            <person name="Melnick R.L."/>
            <person name="Guiltinan M.J."/>
            <person name="Tyler B.M."/>
            <person name="Meinhardt L.W."/>
            <person name="Bailey B.A."/>
        </authorList>
    </citation>
    <scope>NUCLEOTIDE SEQUENCE [LARGE SCALE GENOMIC DNA]</scope>
    <source>
        <strain evidence="3">sbr112.9</strain>
    </source>
</reference>
<evidence type="ECO:0008006" key="4">
    <source>
        <dbReference type="Google" id="ProtNLM"/>
    </source>
</evidence>